<dbReference type="GO" id="GO:0000976">
    <property type="term" value="F:transcription cis-regulatory region binding"/>
    <property type="evidence" value="ECO:0007669"/>
    <property type="project" value="TreeGrafter"/>
</dbReference>
<evidence type="ECO:0000313" key="6">
    <source>
        <dbReference type="EMBL" id="AGH95946.1"/>
    </source>
</evidence>
<dbReference type="SUPFAM" id="SSF53850">
    <property type="entry name" value="Periplasmic binding protein-like II"/>
    <property type="match status" value="1"/>
</dbReference>
<proteinExistence type="inferred from homology"/>
<dbReference type="OrthoDB" id="5298401at2"/>
<organism evidence="6 7">
    <name type="scientific">Pseudobdellovibrio exovorus JSS</name>
    <dbReference type="NCBI Taxonomy" id="1184267"/>
    <lineage>
        <taxon>Bacteria</taxon>
        <taxon>Pseudomonadati</taxon>
        <taxon>Bdellovibrionota</taxon>
        <taxon>Bdellovibrionia</taxon>
        <taxon>Bdellovibrionales</taxon>
        <taxon>Pseudobdellovibrionaceae</taxon>
        <taxon>Pseudobdellovibrio</taxon>
    </lineage>
</organism>
<dbReference type="InterPro" id="IPR036390">
    <property type="entry name" value="WH_DNA-bd_sf"/>
</dbReference>
<dbReference type="Proteomes" id="UP000012040">
    <property type="component" value="Chromosome"/>
</dbReference>
<dbReference type="HOGENOM" id="CLU_039613_6_2_7"/>
<dbReference type="PANTHER" id="PTHR30126">
    <property type="entry name" value="HTH-TYPE TRANSCRIPTIONAL REGULATOR"/>
    <property type="match status" value="1"/>
</dbReference>
<dbReference type="InterPro" id="IPR005119">
    <property type="entry name" value="LysR_subst-bd"/>
</dbReference>
<keyword evidence="2" id="KW-0805">Transcription regulation</keyword>
<dbReference type="Gene3D" id="1.10.10.10">
    <property type="entry name" value="Winged helix-like DNA-binding domain superfamily/Winged helix DNA-binding domain"/>
    <property type="match status" value="1"/>
</dbReference>
<dbReference type="InterPro" id="IPR036388">
    <property type="entry name" value="WH-like_DNA-bd_sf"/>
</dbReference>
<dbReference type="CDD" id="cd05466">
    <property type="entry name" value="PBP2_LTTR_substrate"/>
    <property type="match status" value="1"/>
</dbReference>
<comment type="similarity">
    <text evidence="1">Belongs to the LysR transcriptional regulatory family.</text>
</comment>
<dbReference type="RefSeq" id="WP_015470436.1">
    <property type="nucleotide sequence ID" value="NC_020813.1"/>
</dbReference>
<dbReference type="EMBL" id="CP003537">
    <property type="protein sequence ID" value="AGH95946.1"/>
    <property type="molecule type" value="Genomic_DNA"/>
</dbReference>
<dbReference type="PATRIC" id="fig|1184267.3.peg.1751"/>
<name>M4VD36_9BACT</name>
<evidence type="ECO:0000259" key="5">
    <source>
        <dbReference type="PROSITE" id="PS50931"/>
    </source>
</evidence>
<dbReference type="PANTHER" id="PTHR30126:SF40">
    <property type="entry name" value="HTH-TYPE TRANSCRIPTIONAL REGULATOR GLTR"/>
    <property type="match status" value="1"/>
</dbReference>
<reference evidence="6 7" key="1">
    <citation type="journal article" date="2013" name="ISME J.">
        <title>By their genes ye shall know them: genomic signatures of predatory bacteria.</title>
        <authorList>
            <person name="Pasternak Z."/>
            <person name="Pietrokovski S."/>
            <person name="Rotem O."/>
            <person name="Gophna U."/>
            <person name="Lurie-Weinberger M.N."/>
            <person name="Jurkevitch E."/>
        </authorList>
    </citation>
    <scope>NUCLEOTIDE SEQUENCE [LARGE SCALE GENOMIC DNA]</scope>
    <source>
        <strain evidence="6 7">JSS</strain>
    </source>
</reference>
<gene>
    <name evidence="6" type="ORF">A11Q_1730</name>
</gene>
<dbReference type="eggNOG" id="COG0583">
    <property type="taxonomic scope" value="Bacteria"/>
</dbReference>
<dbReference type="STRING" id="1184267.A11Q_1730"/>
<dbReference type="InterPro" id="IPR000847">
    <property type="entry name" value="LysR_HTH_N"/>
</dbReference>
<dbReference type="Pfam" id="PF03466">
    <property type="entry name" value="LysR_substrate"/>
    <property type="match status" value="1"/>
</dbReference>
<keyword evidence="4" id="KW-0804">Transcription</keyword>
<evidence type="ECO:0000256" key="1">
    <source>
        <dbReference type="ARBA" id="ARBA00009437"/>
    </source>
</evidence>
<evidence type="ECO:0000256" key="3">
    <source>
        <dbReference type="ARBA" id="ARBA00023125"/>
    </source>
</evidence>
<dbReference type="SUPFAM" id="SSF46785">
    <property type="entry name" value="Winged helix' DNA-binding domain"/>
    <property type="match status" value="1"/>
</dbReference>
<dbReference type="FunFam" id="1.10.10.10:FF:000001">
    <property type="entry name" value="LysR family transcriptional regulator"/>
    <property type="match status" value="1"/>
</dbReference>
<evidence type="ECO:0000256" key="4">
    <source>
        <dbReference type="ARBA" id="ARBA00023163"/>
    </source>
</evidence>
<evidence type="ECO:0000256" key="2">
    <source>
        <dbReference type="ARBA" id="ARBA00023015"/>
    </source>
</evidence>
<keyword evidence="3" id="KW-0238">DNA-binding</keyword>
<dbReference type="Pfam" id="PF00126">
    <property type="entry name" value="HTH_1"/>
    <property type="match status" value="1"/>
</dbReference>
<keyword evidence="7" id="KW-1185">Reference proteome</keyword>
<feature type="domain" description="HTH lysR-type" evidence="5">
    <location>
        <begin position="1"/>
        <end position="64"/>
    </location>
</feature>
<evidence type="ECO:0000313" key="7">
    <source>
        <dbReference type="Proteomes" id="UP000012040"/>
    </source>
</evidence>
<dbReference type="PRINTS" id="PR00039">
    <property type="entry name" value="HTHLYSR"/>
</dbReference>
<protein>
    <submittedName>
        <fullName evidence="6">LysR family transcriptional regulator</fullName>
    </submittedName>
</protein>
<sequence length="283" mass="32005">MKINTYPNPWDLRYFQEIAYTQNLSRAAERLGIGQPALSLSLKRLEESIQAKLFYRRHKGLTLTSAGQRLLKESNRLLADWEALIAQTKKSQNEMVGRFSLGAHPSVALYAINKALKKIYSEHQGIEIQLEHDLSRVISERVISGEIDFGIVVNPTRHPDLVIQKLATDEVGFWKVSGGLKDVLLCNSHLHQTQSLLKKIKSKKVFSRTITSDSLEVVASLAQAGLGTAILPTRVARFFNKDLELVEGLPVYQDEICFIYRSDLVKTSSSRYLIDTFTNYKLL</sequence>
<dbReference type="KEGG" id="bex:A11Q_1730"/>
<dbReference type="GO" id="GO:0003700">
    <property type="term" value="F:DNA-binding transcription factor activity"/>
    <property type="evidence" value="ECO:0007669"/>
    <property type="project" value="InterPro"/>
</dbReference>
<dbReference type="Gene3D" id="3.40.190.290">
    <property type="match status" value="2"/>
</dbReference>
<dbReference type="PROSITE" id="PS50931">
    <property type="entry name" value="HTH_LYSR"/>
    <property type="match status" value="1"/>
</dbReference>
<dbReference type="AlphaFoldDB" id="M4VD36"/>
<accession>M4VD36</accession>